<feature type="binding site" evidence="4">
    <location>
        <position position="133"/>
    </location>
    <ligand>
        <name>D-ribulose 5-phosphate</name>
        <dbReference type="ChEBI" id="CHEBI:58121"/>
    </ligand>
</feature>
<dbReference type="Gene3D" id="3.40.1400.10">
    <property type="entry name" value="Sugar-phosphate isomerase, RpiB/LacA/LacB"/>
    <property type="match status" value="1"/>
</dbReference>
<gene>
    <name evidence="5" type="primary">rpiB</name>
    <name evidence="5" type="ORF">M1R53_01915</name>
</gene>
<dbReference type="PANTHER" id="PTHR30345">
    <property type="entry name" value="RIBOSE-5-PHOSPHATE ISOMERASE B"/>
    <property type="match status" value="1"/>
</dbReference>
<dbReference type="NCBIfam" id="NF004051">
    <property type="entry name" value="PRK05571.1"/>
    <property type="match status" value="1"/>
</dbReference>
<comment type="similarity">
    <text evidence="1">Belongs to the LacAB/RpiB family.</text>
</comment>
<feature type="binding site" evidence="4">
    <location>
        <position position="110"/>
    </location>
    <ligand>
        <name>D-ribulose 5-phosphate</name>
        <dbReference type="ChEBI" id="CHEBI:58121"/>
    </ligand>
</feature>
<evidence type="ECO:0000256" key="1">
    <source>
        <dbReference type="ARBA" id="ARBA00008754"/>
    </source>
</evidence>
<dbReference type="RefSeq" id="WP_085840575.1">
    <property type="nucleotide sequence ID" value="NZ_CP096649.1"/>
</dbReference>
<dbReference type="EC" id="5.3.1.6" evidence="5"/>
<reference evidence="5" key="1">
    <citation type="submission" date="2022-04" db="EMBL/GenBank/DDBJ databases">
        <title>Complete genome sequences of Ezakiella coagulans and Fenollaria massiliensis.</title>
        <authorList>
            <person name="France M.T."/>
            <person name="Clifford J."/>
            <person name="Narina S."/>
            <person name="Rutt L."/>
            <person name="Ravel J."/>
        </authorList>
    </citation>
    <scope>NUCLEOTIDE SEQUENCE</scope>
    <source>
        <strain evidence="5">C0061C2</strain>
    </source>
</reference>
<evidence type="ECO:0000313" key="6">
    <source>
        <dbReference type="Proteomes" id="UP000831151"/>
    </source>
</evidence>
<dbReference type="NCBIfam" id="TIGR00689">
    <property type="entry name" value="rpiB_lacA_lacB"/>
    <property type="match status" value="1"/>
</dbReference>
<evidence type="ECO:0000313" key="5">
    <source>
        <dbReference type="EMBL" id="UQK59436.1"/>
    </source>
</evidence>
<evidence type="ECO:0000256" key="2">
    <source>
        <dbReference type="ARBA" id="ARBA00023235"/>
    </source>
</evidence>
<dbReference type="PIRSF" id="PIRSF005384">
    <property type="entry name" value="RpiB_LacA_B"/>
    <property type="match status" value="1"/>
</dbReference>
<name>A0A9E7DK92_9FIRM</name>
<evidence type="ECO:0000256" key="4">
    <source>
        <dbReference type="PIRSR" id="PIRSR005384-2"/>
    </source>
</evidence>
<keyword evidence="6" id="KW-1185">Reference proteome</keyword>
<feature type="binding site" evidence="4">
    <location>
        <begin position="9"/>
        <end position="10"/>
    </location>
    <ligand>
        <name>D-ribulose 5-phosphate</name>
        <dbReference type="ChEBI" id="CHEBI:58121"/>
    </ligand>
</feature>
<organism evidence="5 6">
    <name type="scientific">Fenollaria massiliensis</name>
    <dbReference type="NCBI Taxonomy" id="938288"/>
    <lineage>
        <taxon>Bacteria</taxon>
        <taxon>Bacillati</taxon>
        <taxon>Bacillota</taxon>
        <taxon>Clostridia</taxon>
        <taxon>Eubacteriales</taxon>
        <taxon>Fenollaria</taxon>
    </lineage>
</organism>
<proteinExistence type="inferred from homology"/>
<dbReference type="InterPro" id="IPR004785">
    <property type="entry name" value="RpiB"/>
</dbReference>
<feature type="binding site" evidence="4">
    <location>
        <position position="100"/>
    </location>
    <ligand>
        <name>D-ribulose 5-phosphate</name>
        <dbReference type="ChEBI" id="CHEBI:58121"/>
    </ligand>
</feature>
<dbReference type="InterPro" id="IPR003500">
    <property type="entry name" value="RpiB_LacA_LacB"/>
</dbReference>
<dbReference type="GO" id="GO:0019316">
    <property type="term" value="P:D-allose catabolic process"/>
    <property type="evidence" value="ECO:0007669"/>
    <property type="project" value="TreeGrafter"/>
</dbReference>
<sequence length="144" mass="15608">MRKIGIASDHGGFELKEKLKSYLKEKGIEVIDYGTNSTESVDYPVYGKKAANGVVAGEVEKAVVICGTGIGISLAANKVEGIRCALCTNEYMAKMSRNHNDANMLALGARVIGDELAKSILDTFLAEEFLAGRHKRRVDLIENC</sequence>
<feature type="active site" description="Proton donor" evidence="3">
    <location>
        <position position="99"/>
    </location>
</feature>
<accession>A0A9E7DK92</accession>
<dbReference type="NCBIfam" id="TIGR01120">
    <property type="entry name" value="rpiB"/>
    <property type="match status" value="1"/>
</dbReference>
<keyword evidence="2 5" id="KW-0413">Isomerase</keyword>
<dbReference type="Proteomes" id="UP000831151">
    <property type="component" value="Chromosome"/>
</dbReference>
<feature type="binding site" evidence="4">
    <location>
        <position position="137"/>
    </location>
    <ligand>
        <name>D-ribulose 5-phosphate</name>
        <dbReference type="ChEBI" id="CHEBI:58121"/>
    </ligand>
</feature>
<dbReference type="PANTHER" id="PTHR30345:SF0">
    <property type="entry name" value="DNA DAMAGE-REPAIR_TOLERATION PROTEIN DRT102"/>
    <property type="match status" value="1"/>
</dbReference>
<dbReference type="KEGG" id="fms:M1R53_01915"/>
<feature type="active site" description="Proton acceptor" evidence="3">
    <location>
        <position position="66"/>
    </location>
</feature>
<feature type="binding site" evidence="4">
    <location>
        <begin position="67"/>
        <end position="71"/>
    </location>
    <ligand>
        <name>D-ribulose 5-phosphate</name>
        <dbReference type="ChEBI" id="CHEBI:58121"/>
    </ligand>
</feature>
<dbReference type="AlphaFoldDB" id="A0A9E7DK92"/>
<dbReference type="GO" id="GO:0004751">
    <property type="term" value="F:ribose-5-phosphate isomerase activity"/>
    <property type="evidence" value="ECO:0007669"/>
    <property type="project" value="UniProtKB-EC"/>
</dbReference>
<dbReference type="EMBL" id="CP096649">
    <property type="protein sequence ID" value="UQK59436.1"/>
    <property type="molecule type" value="Genomic_DNA"/>
</dbReference>
<protein>
    <submittedName>
        <fullName evidence="5">Ribose 5-phosphate isomerase B</fullName>
        <ecNumber evidence="5">5.3.1.6</ecNumber>
    </submittedName>
</protein>
<dbReference type="Pfam" id="PF02502">
    <property type="entry name" value="LacAB_rpiB"/>
    <property type="match status" value="1"/>
</dbReference>
<evidence type="ECO:0000256" key="3">
    <source>
        <dbReference type="PIRSR" id="PIRSR005384-1"/>
    </source>
</evidence>
<dbReference type="SUPFAM" id="SSF89623">
    <property type="entry name" value="Ribose/Galactose isomerase RpiB/AlsB"/>
    <property type="match status" value="1"/>
</dbReference>
<dbReference type="GO" id="GO:0009052">
    <property type="term" value="P:pentose-phosphate shunt, non-oxidative branch"/>
    <property type="evidence" value="ECO:0007669"/>
    <property type="project" value="TreeGrafter"/>
</dbReference>
<dbReference type="InterPro" id="IPR036569">
    <property type="entry name" value="RpiB_LacA_LacB_sf"/>
</dbReference>